<evidence type="ECO:0000313" key="10">
    <source>
        <dbReference type="EMBL" id="KAH9375395.1"/>
    </source>
</evidence>
<dbReference type="GO" id="GO:0046872">
    <property type="term" value="F:metal ion binding"/>
    <property type="evidence" value="ECO:0007669"/>
    <property type="project" value="UniProtKB-KW"/>
</dbReference>
<keyword evidence="6" id="KW-0862">Zinc</keyword>
<feature type="domain" description="Peptidase M13 N-terminal" evidence="9">
    <location>
        <begin position="7"/>
        <end position="174"/>
    </location>
</feature>
<evidence type="ECO:0000256" key="2">
    <source>
        <dbReference type="ARBA" id="ARBA00007357"/>
    </source>
</evidence>
<dbReference type="VEuPathDB" id="VectorBase:HLOH_047278"/>
<evidence type="ECO:0000256" key="6">
    <source>
        <dbReference type="ARBA" id="ARBA00022833"/>
    </source>
</evidence>
<dbReference type="GO" id="GO:0016485">
    <property type="term" value="P:protein processing"/>
    <property type="evidence" value="ECO:0007669"/>
    <property type="project" value="TreeGrafter"/>
</dbReference>
<keyword evidence="5" id="KW-0378">Hydrolase</keyword>
<dbReference type="Proteomes" id="UP000821853">
    <property type="component" value="Chromosome 5"/>
</dbReference>
<evidence type="ECO:0000313" key="11">
    <source>
        <dbReference type="Proteomes" id="UP000821853"/>
    </source>
</evidence>
<name>A0A9J6GJD3_HAELO</name>
<dbReference type="GO" id="GO:0004222">
    <property type="term" value="F:metalloendopeptidase activity"/>
    <property type="evidence" value="ECO:0007669"/>
    <property type="project" value="InterPro"/>
</dbReference>
<dbReference type="Gene3D" id="1.10.1380.10">
    <property type="entry name" value="Neutral endopeptidase , domain2"/>
    <property type="match status" value="1"/>
</dbReference>
<keyword evidence="7" id="KW-0482">Metalloprotease</keyword>
<evidence type="ECO:0000256" key="5">
    <source>
        <dbReference type="ARBA" id="ARBA00022801"/>
    </source>
</evidence>
<dbReference type="InterPro" id="IPR024079">
    <property type="entry name" value="MetalloPept_cat_dom_sf"/>
</dbReference>
<dbReference type="GO" id="GO:0005886">
    <property type="term" value="C:plasma membrane"/>
    <property type="evidence" value="ECO:0007669"/>
    <property type="project" value="TreeGrafter"/>
</dbReference>
<protein>
    <submittedName>
        <fullName evidence="10">Uncharacterized protein</fullName>
    </submittedName>
</protein>
<dbReference type="PANTHER" id="PTHR11733">
    <property type="entry name" value="ZINC METALLOPROTEASE FAMILY M13 NEPRILYSIN-RELATED"/>
    <property type="match status" value="1"/>
</dbReference>
<evidence type="ECO:0000256" key="3">
    <source>
        <dbReference type="ARBA" id="ARBA00022670"/>
    </source>
</evidence>
<dbReference type="OrthoDB" id="6506263at2759"/>
<dbReference type="Pfam" id="PF05649">
    <property type="entry name" value="Peptidase_M13_N"/>
    <property type="match status" value="1"/>
</dbReference>
<keyword evidence="11" id="KW-1185">Reference proteome</keyword>
<comment type="caution">
    <text evidence="10">The sequence shown here is derived from an EMBL/GenBank/DDBJ whole genome shotgun (WGS) entry which is preliminary data.</text>
</comment>
<comment type="similarity">
    <text evidence="2">Belongs to the peptidase M13 family.</text>
</comment>
<dbReference type="EMBL" id="JABSTR010000007">
    <property type="protein sequence ID" value="KAH9375395.1"/>
    <property type="molecule type" value="Genomic_DNA"/>
</dbReference>
<dbReference type="PROSITE" id="PS51885">
    <property type="entry name" value="NEPRILYSIN"/>
    <property type="match status" value="1"/>
</dbReference>
<dbReference type="AlphaFoldDB" id="A0A9J6GJD3"/>
<dbReference type="SUPFAM" id="SSF55486">
    <property type="entry name" value="Metalloproteases ('zincins'), catalytic domain"/>
    <property type="match status" value="1"/>
</dbReference>
<reference evidence="10 11" key="1">
    <citation type="journal article" date="2020" name="Cell">
        <title>Large-Scale Comparative Analyses of Tick Genomes Elucidate Their Genetic Diversity and Vector Capacities.</title>
        <authorList>
            <consortium name="Tick Genome and Microbiome Consortium (TIGMIC)"/>
            <person name="Jia N."/>
            <person name="Wang J."/>
            <person name="Shi W."/>
            <person name="Du L."/>
            <person name="Sun Y."/>
            <person name="Zhan W."/>
            <person name="Jiang J.F."/>
            <person name="Wang Q."/>
            <person name="Zhang B."/>
            <person name="Ji P."/>
            <person name="Bell-Sakyi L."/>
            <person name="Cui X.M."/>
            <person name="Yuan T.T."/>
            <person name="Jiang B.G."/>
            <person name="Yang W.F."/>
            <person name="Lam T.T."/>
            <person name="Chang Q.C."/>
            <person name="Ding S.J."/>
            <person name="Wang X.J."/>
            <person name="Zhu J.G."/>
            <person name="Ruan X.D."/>
            <person name="Zhao L."/>
            <person name="Wei J.T."/>
            <person name="Ye R.Z."/>
            <person name="Que T.C."/>
            <person name="Du C.H."/>
            <person name="Zhou Y.H."/>
            <person name="Cheng J.X."/>
            <person name="Dai P.F."/>
            <person name="Guo W.B."/>
            <person name="Han X.H."/>
            <person name="Huang E.J."/>
            <person name="Li L.F."/>
            <person name="Wei W."/>
            <person name="Gao Y.C."/>
            <person name="Liu J.Z."/>
            <person name="Shao H.Z."/>
            <person name="Wang X."/>
            <person name="Wang C.C."/>
            <person name="Yang T.C."/>
            <person name="Huo Q.B."/>
            <person name="Li W."/>
            <person name="Chen H.Y."/>
            <person name="Chen S.E."/>
            <person name="Zhou L.G."/>
            <person name="Ni X.B."/>
            <person name="Tian J.H."/>
            <person name="Sheng Y."/>
            <person name="Liu T."/>
            <person name="Pan Y.S."/>
            <person name="Xia L.Y."/>
            <person name="Li J."/>
            <person name="Zhao F."/>
            <person name="Cao W.C."/>
        </authorList>
    </citation>
    <scope>NUCLEOTIDE SEQUENCE [LARGE SCALE GENOMIC DNA]</scope>
    <source>
        <strain evidence="10">HaeL-2018</strain>
    </source>
</reference>
<evidence type="ECO:0000256" key="1">
    <source>
        <dbReference type="ARBA" id="ARBA00001947"/>
    </source>
</evidence>
<evidence type="ECO:0000256" key="7">
    <source>
        <dbReference type="ARBA" id="ARBA00023049"/>
    </source>
</evidence>
<dbReference type="PANTHER" id="PTHR11733:SF241">
    <property type="entry name" value="GH26575P-RELATED"/>
    <property type="match status" value="1"/>
</dbReference>
<comment type="cofactor">
    <cofactor evidence="1">
        <name>Zn(2+)</name>
        <dbReference type="ChEBI" id="CHEBI:29105"/>
    </cofactor>
</comment>
<dbReference type="Pfam" id="PF01431">
    <property type="entry name" value="Peptidase_M13"/>
    <property type="match status" value="1"/>
</dbReference>
<dbReference type="InterPro" id="IPR042089">
    <property type="entry name" value="Peptidase_M13_dom_2"/>
</dbReference>
<keyword evidence="3" id="KW-0645">Protease</keyword>
<organism evidence="10 11">
    <name type="scientific">Haemaphysalis longicornis</name>
    <name type="common">Bush tick</name>
    <dbReference type="NCBI Taxonomy" id="44386"/>
    <lineage>
        <taxon>Eukaryota</taxon>
        <taxon>Metazoa</taxon>
        <taxon>Ecdysozoa</taxon>
        <taxon>Arthropoda</taxon>
        <taxon>Chelicerata</taxon>
        <taxon>Arachnida</taxon>
        <taxon>Acari</taxon>
        <taxon>Parasitiformes</taxon>
        <taxon>Ixodida</taxon>
        <taxon>Ixodoidea</taxon>
        <taxon>Ixodidae</taxon>
        <taxon>Haemaphysalinae</taxon>
        <taxon>Haemaphysalis</taxon>
    </lineage>
</organism>
<dbReference type="OMA" id="FDERMVP"/>
<evidence type="ECO:0000256" key="4">
    <source>
        <dbReference type="ARBA" id="ARBA00022723"/>
    </source>
</evidence>
<evidence type="ECO:0000259" key="9">
    <source>
        <dbReference type="Pfam" id="PF05649"/>
    </source>
</evidence>
<feature type="domain" description="Peptidase M13 C-terminal" evidence="8">
    <location>
        <begin position="241"/>
        <end position="450"/>
    </location>
</feature>
<evidence type="ECO:0000259" key="8">
    <source>
        <dbReference type="Pfam" id="PF01431"/>
    </source>
</evidence>
<accession>A0A9J6GJD3</accession>
<keyword evidence="4" id="KW-0479">Metal-binding</keyword>
<sequence length="456" mass="52580">MMPRSDGWSWLRYMRHLLNSDPRIIESTFVFVESPAFFSAFSSAFNVENYTTAIANYVGLKALITLSPFLPAQHTFLYEFSYAYDVTDVDPQVVACSSLVEKLYPYGVGIAAKLTLNREFANVHRTHYDAQLSALFNETRVVVRDLLQTGRSWFSNLDVKRAQRKLDNMTLAFGTTHNFVQYETYRKTPAQPLRSDTSVLSTLVSIFRHSSSIYWNALDNAGGKTTLAYDNTYDTSVFDWNSEYQPTNNAVFIPNAAVGFLSFVSSRIPFQLYPVVVQLILRAVLQALVWSNSLFDERMVPEKWWRGESVGEYENVTECLLRRYRAAGLQDGHDERRPLVRYTVARREADFLDNAVLRPLYQLYERALEKHNATRLFYRLPDRRVTLRELFFYNYAAAFCDGASEETRRVQEGLAITPAKLRVNVPLMNFPPFQRTFSCGDKEAHEPRCDVWKGLD</sequence>
<dbReference type="InterPro" id="IPR018497">
    <property type="entry name" value="Peptidase_M13_C"/>
</dbReference>
<dbReference type="InterPro" id="IPR008753">
    <property type="entry name" value="Peptidase_M13_N"/>
</dbReference>
<proteinExistence type="inferred from homology"/>
<dbReference type="InterPro" id="IPR000718">
    <property type="entry name" value="Peptidase_M13"/>
</dbReference>
<gene>
    <name evidence="10" type="ORF">HPB48_000424</name>
</gene>
<dbReference type="Gene3D" id="3.40.390.10">
    <property type="entry name" value="Collagenase (Catalytic Domain)"/>
    <property type="match status" value="1"/>
</dbReference>